<dbReference type="InterPro" id="IPR043129">
    <property type="entry name" value="ATPase_NBD"/>
</dbReference>
<dbReference type="Gene3D" id="6.10.10.60">
    <property type="match status" value="1"/>
</dbReference>
<dbReference type="Pfam" id="PF03630">
    <property type="entry name" value="Fumble"/>
    <property type="match status" value="1"/>
</dbReference>
<keyword evidence="2" id="KW-0067">ATP-binding</keyword>
<evidence type="ECO:0000256" key="3">
    <source>
        <dbReference type="ARBA" id="ARBA00022993"/>
    </source>
</evidence>
<dbReference type="EMBL" id="KQ965749">
    <property type="protein sequence ID" value="KXS16892.1"/>
    <property type="molecule type" value="Genomic_DNA"/>
</dbReference>
<evidence type="ECO:0000256" key="2">
    <source>
        <dbReference type="ARBA" id="ARBA00022840"/>
    </source>
</evidence>
<keyword evidence="1" id="KW-0547">Nucleotide-binding</keyword>
<reference evidence="4 5" key="1">
    <citation type="journal article" date="2015" name="Genome Biol. Evol.">
        <title>Phylogenomic analyses indicate that early fungi evolved digesting cell walls of algal ancestors of land plants.</title>
        <authorList>
            <person name="Chang Y."/>
            <person name="Wang S."/>
            <person name="Sekimoto S."/>
            <person name="Aerts A.L."/>
            <person name="Choi C."/>
            <person name="Clum A."/>
            <person name="LaButti K.M."/>
            <person name="Lindquist E.A."/>
            <person name="Yee Ngan C."/>
            <person name="Ohm R.A."/>
            <person name="Salamov A.A."/>
            <person name="Grigoriev I.V."/>
            <person name="Spatafora J.W."/>
            <person name="Berbee M.L."/>
        </authorList>
    </citation>
    <scope>NUCLEOTIDE SEQUENCE [LARGE SCALE GENOMIC DNA]</scope>
    <source>
        <strain evidence="4 5">JEL478</strain>
    </source>
</reference>
<dbReference type="GO" id="GO:0005829">
    <property type="term" value="C:cytosol"/>
    <property type="evidence" value="ECO:0007669"/>
    <property type="project" value="TreeGrafter"/>
</dbReference>
<feature type="non-terminal residue" evidence="4">
    <location>
        <position position="1"/>
    </location>
</feature>
<keyword evidence="5" id="KW-1185">Reference proteome</keyword>
<dbReference type="SUPFAM" id="SSF53067">
    <property type="entry name" value="Actin-like ATPase domain"/>
    <property type="match status" value="1"/>
</dbReference>
<dbReference type="PANTHER" id="PTHR12280:SF20">
    <property type="entry name" value="4'-PHOSPHOPANTETHEINE PHOSPHATASE"/>
    <property type="match status" value="1"/>
</dbReference>
<protein>
    <submittedName>
        <fullName evidence="4">Fumble</fullName>
    </submittedName>
</protein>
<evidence type="ECO:0000256" key="1">
    <source>
        <dbReference type="ARBA" id="ARBA00022741"/>
    </source>
</evidence>
<keyword evidence="3" id="KW-0173">Coenzyme A biosynthesis</keyword>
<dbReference type="InterPro" id="IPR004567">
    <property type="entry name" value="Type_II_PanK"/>
</dbReference>
<dbReference type="GO" id="GO:0005524">
    <property type="term" value="F:ATP binding"/>
    <property type="evidence" value="ECO:0007669"/>
    <property type="project" value="UniProtKB-KW"/>
</dbReference>
<dbReference type="OrthoDB" id="498611at2759"/>
<dbReference type="Proteomes" id="UP000070544">
    <property type="component" value="Unassembled WGS sequence"/>
</dbReference>
<dbReference type="PANTHER" id="PTHR12280">
    <property type="entry name" value="PANTOTHENATE KINASE"/>
    <property type="match status" value="1"/>
</dbReference>
<dbReference type="GO" id="GO:0005634">
    <property type="term" value="C:nucleus"/>
    <property type="evidence" value="ECO:0007669"/>
    <property type="project" value="TreeGrafter"/>
</dbReference>
<dbReference type="STRING" id="1344416.A0A139AJE0"/>
<evidence type="ECO:0000313" key="4">
    <source>
        <dbReference type="EMBL" id="KXS16892.1"/>
    </source>
</evidence>
<organism evidence="4 5">
    <name type="scientific">Gonapodya prolifera (strain JEL478)</name>
    <name type="common">Monoblepharis prolifera</name>
    <dbReference type="NCBI Taxonomy" id="1344416"/>
    <lineage>
        <taxon>Eukaryota</taxon>
        <taxon>Fungi</taxon>
        <taxon>Fungi incertae sedis</taxon>
        <taxon>Chytridiomycota</taxon>
        <taxon>Chytridiomycota incertae sedis</taxon>
        <taxon>Monoblepharidomycetes</taxon>
        <taxon>Monoblepharidales</taxon>
        <taxon>Gonapodyaceae</taxon>
        <taxon>Gonapodya</taxon>
    </lineage>
</organism>
<evidence type="ECO:0000313" key="5">
    <source>
        <dbReference type="Proteomes" id="UP000070544"/>
    </source>
</evidence>
<name>A0A139AJE0_GONPJ</name>
<proteinExistence type="predicted"/>
<dbReference type="Gene3D" id="3.30.420.40">
    <property type="match status" value="1"/>
</dbReference>
<dbReference type="AlphaFoldDB" id="A0A139AJE0"/>
<dbReference type="GO" id="GO:0004594">
    <property type="term" value="F:pantothenate kinase activity"/>
    <property type="evidence" value="ECO:0007669"/>
    <property type="project" value="TreeGrafter"/>
</dbReference>
<sequence length="232" mass="25522">VKVVKYDEMQCLISGLNFLLNRVPDEVFGYEGGMQSFADPHPYLLVNVGSGISFLRCISADKFERVMGSAIGGATFWGLVRSMTKVRDYDEAMKLAMAGNSDSVNMTVGDIYGGDYPSFSLPRNMTASFFGKVRSLTPLSLLIESPSNAVLFMVSNNIGQLTYLTAQKYGIEKIYFSGNFLRGNEIAMQALHRAITFWSGGKMRSCFLRHEGHFGALGAFLLHNGFTGEDIA</sequence>
<gene>
    <name evidence="4" type="ORF">M427DRAFT_97425</name>
</gene>
<dbReference type="GO" id="GO:0015937">
    <property type="term" value="P:coenzyme A biosynthetic process"/>
    <property type="evidence" value="ECO:0007669"/>
    <property type="project" value="UniProtKB-KW"/>
</dbReference>
<accession>A0A139AJE0</accession>
<dbReference type="OMA" id="NNQCQRI"/>